<gene>
    <name evidence="1" type="ORF">Tco_1124417</name>
</gene>
<organism evidence="1 2">
    <name type="scientific">Tanacetum coccineum</name>
    <dbReference type="NCBI Taxonomy" id="301880"/>
    <lineage>
        <taxon>Eukaryota</taxon>
        <taxon>Viridiplantae</taxon>
        <taxon>Streptophyta</taxon>
        <taxon>Embryophyta</taxon>
        <taxon>Tracheophyta</taxon>
        <taxon>Spermatophyta</taxon>
        <taxon>Magnoliopsida</taxon>
        <taxon>eudicotyledons</taxon>
        <taxon>Gunneridae</taxon>
        <taxon>Pentapetalae</taxon>
        <taxon>asterids</taxon>
        <taxon>campanulids</taxon>
        <taxon>Asterales</taxon>
        <taxon>Asteraceae</taxon>
        <taxon>Asteroideae</taxon>
        <taxon>Anthemideae</taxon>
        <taxon>Anthemidinae</taxon>
        <taxon>Tanacetum</taxon>
    </lineage>
</organism>
<dbReference type="Proteomes" id="UP001151760">
    <property type="component" value="Unassembled WGS sequence"/>
</dbReference>
<dbReference type="SUPFAM" id="SSF50978">
    <property type="entry name" value="WD40 repeat-like"/>
    <property type="match status" value="1"/>
</dbReference>
<keyword evidence="2" id="KW-1185">Reference proteome</keyword>
<sequence>MSAMMPSQPLVPEMQIRKRCGGCAKAGQRRPNVEYDGGQISNLPFLTDLRFLIWCIYYLSHRVFQYGDITDLAVSFIDALIAYASNDCIWRIADGLPISILRGHTGAVTTIAFGPRLGYVEVSSIF</sequence>
<accession>A0ABQ5J628</accession>
<reference evidence="1" key="2">
    <citation type="submission" date="2022-01" db="EMBL/GenBank/DDBJ databases">
        <authorList>
            <person name="Yamashiro T."/>
            <person name="Shiraishi A."/>
            <person name="Satake H."/>
            <person name="Nakayama K."/>
        </authorList>
    </citation>
    <scope>NUCLEOTIDE SEQUENCE</scope>
</reference>
<dbReference type="PANTHER" id="PTHR16266">
    <property type="entry name" value="WD REPEAT DOMAIN 9"/>
    <property type="match status" value="1"/>
</dbReference>
<protein>
    <submittedName>
        <fullName evidence="1">PH-interacting protein</fullName>
    </submittedName>
</protein>
<reference evidence="1" key="1">
    <citation type="journal article" date="2022" name="Int. J. Mol. Sci.">
        <title>Draft Genome of Tanacetum Coccineum: Genomic Comparison of Closely Related Tanacetum-Family Plants.</title>
        <authorList>
            <person name="Yamashiro T."/>
            <person name="Shiraishi A."/>
            <person name="Nakayama K."/>
            <person name="Satake H."/>
        </authorList>
    </citation>
    <scope>NUCLEOTIDE SEQUENCE</scope>
</reference>
<dbReference type="Gene3D" id="2.130.10.10">
    <property type="entry name" value="YVTN repeat-like/Quinoprotein amine dehydrogenase"/>
    <property type="match status" value="1"/>
</dbReference>
<dbReference type="InterPro" id="IPR036322">
    <property type="entry name" value="WD40_repeat_dom_sf"/>
</dbReference>
<dbReference type="InterPro" id="IPR052060">
    <property type="entry name" value="Bromo_WD_repeat"/>
</dbReference>
<dbReference type="EMBL" id="BQNB010021591">
    <property type="protein sequence ID" value="GJU07987.1"/>
    <property type="molecule type" value="Genomic_DNA"/>
</dbReference>
<evidence type="ECO:0000313" key="2">
    <source>
        <dbReference type="Proteomes" id="UP001151760"/>
    </source>
</evidence>
<comment type="caution">
    <text evidence="1">The sequence shown here is derived from an EMBL/GenBank/DDBJ whole genome shotgun (WGS) entry which is preliminary data.</text>
</comment>
<dbReference type="InterPro" id="IPR015943">
    <property type="entry name" value="WD40/YVTN_repeat-like_dom_sf"/>
</dbReference>
<name>A0ABQ5J628_9ASTR</name>
<dbReference type="PANTHER" id="PTHR16266:SF17">
    <property type="entry name" value="BRWD3"/>
    <property type="match status" value="1"/>
</dbReference>
<evidence type="ECO:0000313" key="1">
    <source>
        <dbReference type="EMBL" id="GJU07987.1"/>
    </source>
</evidence>
<proteinExistence type="predicted"/>